<proteinExistence type="predicted"/>
<dbReference type="InterPro" id="IPR000639">
    <property type="entry name" value="Epox_hydrolase-like"/>
</dbReference>
<dbReference type="Pfam" id="PF00561">
    <property type="entry name" value="Abhydrolase_1"/>
    <property type="match status" value="2"/>
</dbReference>
<dbReference type="GO" id="GO:0047372">
    <property type="term" value="F:monoacylglycerol lipase activity"/>
    <property type="evidence" value="ECO:0007669"/>
    <property type="project" value="TreeGrafter"/>
</dbReference>
<dbReference type="PRINTS" id="PR00412">
    <property type="entry name" value="EPOXHYDRLASE"/>
</dbReference>
<reference evidence="2 3" key="1">
    <citation type="submission" date="2020-06" db="EMBL/GenBank/DDBJ databases">
        <title>Genomic analysis of Salicibibacter sp. NKC21-4.</title>
        <authorList>
            <person name="Oh Y.J."/>
        </authorList>
    </citation>
    <scope>NUCLEOTIDE SEQUENCE [LARGE SCALE GENOMIC DNA]</scope>
    <source>
        <strain evidence="2 3">NKC21-4</strain>
    </source>
</reference>
<sequence length="279" mass="32429">MIKKQTMELNEQKISYFDEGSKDRPPVLMLHGVPESSMLWKHIIPEVVSSGFRAIAPDLPGFGQSDQFKTKSTWENYLIFINNFMRKLQLGEIHLIVHDWGGLIGLRWACDQPEKISSLVISDSSLDPEYKWHPMARKWRTPGEGEKVIEKTRNKASWIKNMESEAPGIDEDVLEDFYCVFQTEQSRNVILDLYRSANHKLVEPYLNLSKIKMPVTILWGEKDPYVDYEFAYKMQEQQLSQANVHIFPNAGHFIHVEVPEKIKPIISDHFNSIMVNHSR</sequence>
<dbReference type="Proteomes" id="UP000595349">
    <property type="component" value="Chromosome"/>
</dbReference>
<dbReference type="Gene3D" id="3.40.50.1820">
    <property type="entry name" value="alpha/beta hydrolase"/>
    <property type="match status" value="1"/>
</dbReference>
<dbReference type="GO" id="GO:0016020">
    <property type="term" value="C:membrane"/>
    <property type="evidence" value="ECO:0007669"/>
    <property type="project" value="TreeGrafter"/>
</dbReference>
<dbReference type="SUPFAM" id="SSF53474">
    <property type="entry name" value="alpha/beta-Hydrolases"/>
    <property type="match status" value="1"/>
</dbReference>
<keyword evidence="2" id="KW-0378">Hydrolase</keyword>
<gene>
    <name evidence="2" type="ORF">HUG20_11780</name>
</gene>
<dbReference type="InterPro" id="IPR029058">
    <property type="entry name" value="AB_hydrolase_fold"/>
</dbReference>
<dbReference type="RefSeq" id="WP_200084878.1">
    <property type="nucleotide sequence ID" value="NZ_CP054706.1"/>
</dbReference>
<keyword evidence="3" id="KW-1185">Reference proteome</keyword>
<protein>
    <submittedName>
        <fullName evidence="2">Alpha/beta hydrolase</fullName>
    </submittedName>
</protein>
<evidence type="ECO:0000259" key="1">
    <source>
        <dbReference type="Pfam" id="PF00561"/>
    </source>
</evidence>
<accession>A0A7T7CFW6</accession>
<organism evidence="2 3">
    <name type="scientific">Salicibibacter cibi</name>
    <dbReference type="NCBI Taxonomy" id="2743001"/>
    <lineage>
        <taxon>Bacteria</taxon>
        <taxon>Bacillati</taxon>
        <taxon>Bacillota</taxon>
        <taxon>Bacilli</taxon>
        <taxon>Bacillales</taxon>
        <taxon>Bacillaceae</taxon>
        <taxon>Salicibibacter</taxon>
    </lineage>
</organism>
<dbReference type="InterPro" id="IPR000073">
    <property type="entry name" value="AB_hydrolase_1"/>
</dbReference>
<feature type="domain" description="AB hydrolase-1" evidence="1">
    <location>
        <begin position="25"/>
        <end position="140"/>
    </location>
</feature>
<evidence type="ECO:0000313" key="3">
    <source>
        <dbReference type="Proteomes" id="UP000595349"/>
    </source>
</evidence>
<name>A0A7T7CFW6_9BACI</name>
<dbReference type="PANTHER" id="PTHR43798:SF33">
    <property type="entry name" value="HYDROLASE, PUTATIVE (AFU_ORTHOLOGUE AFUA_2G14860)-RELATED"/>
    <property type="match status" value="1"/>
</dbReference>
<feature type="domain" description="AB hydrolase-1" evidence="1">
    <location>
        <begin position="194"/>
        <end position="257"/>
    </location>
</feature>
<dbReference type="PRINTS" id="PR00111">
    <property type="entry name" value="ABHYDROLASE"/>
</dbReference>
<evidence type="ECO:0000313" key="2">
    <source>
        <dbReference type="EMBL" id="QQK80508.1"/>
    </source>
</evidence>
<dbReference type="InterPro" id="IPR050266">
    <property type="entry name" value="AB_hydrolase_sf"/>
</dbReference>
<dbReference type="PANTHER" id="PTHR43798">
    <property type="entry name" value="MONOACYLGLYCEROL LIPASE"/>
    <property type="match status" value="1"/>
</dbReference>
<dbReference type="AlphaFoldDB" id="A0A7T7CFW6"/>
<dbReference type="EMBL" id="CP054706">
    <property type="protein sequence ID" value="QQK80508.1"/>
    <property type="molecule type" value="Genomic_DNA"/>
</dbReference>
<dbReference type="KEGG" id="scib:HUG20_11780"/>
<dbReference type="GO" id="GO:0046464">
    <property type="term" value="P:acylglycerol catabolic process"/>
    <property type="evidence" value="ECO:0007669"/>
    <property type="project" value="TreeGrafter"/>
</dbReference>